<feature type="transmembrane region" description="Helical" evidence="7">
    <location>
        <begin position="227"/>
        <end position="250"/>
    </location>
</feature>
<feature type="transmembrane region" description="Helical" evidence="7">
    <location>
        <begin position="262"/>
        <end position="284"/>
    </location>
</feature>
<proteinExistence type="predicted"/>
<keyword evidence="4 7" id="KW-0812">Transmembrane</keyword>
<keyword evidence="6 7" id="KW-0472">Membrane</keyword>
<dbReference type="GO" id="GO:0005886">
    <property type="term" value="C:plasma membrane"/>
    <property type="evidence" value="ECO:0007669"/>
    <property type="project" value="UniProtKB-SubCell"/>
</dbReference>
<organism evidence="8 9">
    <name type="scientific">Falsarthrobacter nasiphocae</name>
    <dbReference type="NCBI Taxonomy" id="189863"/>
    <lineage>
        <taxon>Bacteria</taxon>
        <taxon>Bacillati</taxon>
        <taxon>Actinomycetota</taxon>
        <taxon>Actinomycetes</taxon>
        <taxon>Micrococcales</taxon>
        <taxon>Micrococcaceae</taxon>
        <taxon>Falsarthrobacter</taxon>
    </lineage>
</organism>
<dbReference type="RefSeq" id="WP_309849292.1">
    <property type="nucleotide sequence ID" value="NZ_BAAAIU010000024.1"/>
</dbReference>
<dbReference type="CDD" id="cd06173">
    <property type="entry name" value="MFS_MefA_like"/>
    <property type="match status" value="1"/>
</dbReference>
<keyword evidence="9" id="KW-1185">Reference proteome</keyword>
<comment type="subcellular location">
    <subcellularLocation>
        <location evidence="1">Cell inner membrane</location>
        <topology evidence="1">Multi-pass membrane protein</topology>
    </subcellularLocation>
</comment>
<gene>
    <name evidence="8" type="ORF">J2S35_000406</name>
</gene>
<feature type="transmembrane region" description="Helical" evidence="7">
    <location>
        <begin position="113"/>
        <end position="132"/>
    </location>
</feature>
<feature type="transmembrane region" description="Helical" evidence="7">
    <location>
        <begin position="380"/>
        <end position="401"/>
    </location>
</feature>
<evidence type="ECO:0000256" key="5">
    <source>
        <dbReference type="ARBA" id="ARBA00022989"/>
    </source>
</evidence>
<protein>
    <submittedName>
        <fullName evidence="8">MFS family permease</fullName>
    </submittedName>
</protein>
<keyword evidence="3" id="KW-1003">Cell membrane</keyword>
<feature type="transmembrane region" description="Helical" evidence="7">
    <location>
        <begin position="320"/>
        <end position="342"/>
    </location>
</feature>
<evidence type="ECO:0000256" key="3">
    <source>
        <dbReference type="ARBA" id="ARBA00022475"/>
    </source>
</evidence>
<accession>A0AAE3YGP1</accession>
<dbReference type="GO" id="GO:0022857">
    <property type="term" value="F:transmembrane transporter activity"/>
    <property type="evidence" value="ECO:0007669"/>
    <property type="project" value="InterPro"/>
</dbReference>
<reference evidence="8" key="1">
    <citation type="submission" date="2023-07" db="EMBL/GenBank/DDBJ databases">
        <title>Sequencing the genomes of 1000 actinobacteria strains.</title>
        <authorList>
            <person name="Klenk H.-P."/>
        </authorList>
    </citation>
    <scope>NUCLEOTIDE SEQUENCE</scope>
    <source>
        <strain evidence="8">DSM 13988</strain>
    </source>
</reference>
<keyword evidence="5 7" id="KW-1133">Transmembrane helix</keyword>
<comment type="caution">
    <text evidence="8">The sequence shown here is derived from an EMBL/GenBank/DDBJ whole genome shotgun (WGS) entry which is preliminary data.</text>
</comment>
<dbReference type="Pfam" id="PF07690">
    <property type="entry name" value="MFS_1"/>
    <property type="match status" value="1"/>
</dbReference>
<feature type="transmembrane region" description="Helical" evidence="7">
    <location>
        <begin position="296"/>
        <end position="314"/>
    </location>
</feature>
<sequence length="427" mass="44350">MPLPRALRPFTVPAYRWLVASMTLSVFAAGMWVVTLAYEVIDLGGGPSALSFVASISAVVLVALALPGGILADRTDRKRILVTVEALNAVAMAVTSAAALLGVLQLWHLAVSAALLSVSVAFYFPAYSAILPRLLPPGHLLAANGIEGMVRPAFLNALGPAAAGALIGAFSPHAGVFACLLLFGAATATALGLPAGAGAVARDAAAEPTTALQDFVEGARFARDTPWFGWTLVWACCVVLVFIGPIEVLLPFLVREQLGGGASMFALMLASMGAGSVLGSWLTASRPLPRRYLTTMLGLWGVIGLIPMALLPVAGSPWTMGAVMAILGASGSAGQVIWGTLLQRRVPPELLGRASSLDFFVSLALMPLSMAIAGPLGERFGLTPLFVAPAVVGPILSLAVWTKARLWEDEVAHPLTDHEDLEPVPVD</sequence>
<evidence type="ECO:0000256" key="7">
    <source>
        <dbReference type="SAM" id="Phobius"/>
    </source>
</evidence>
<feature type="transmembrane region" description="Helical" evidence="7">
    <location>
        <begin position="354"/>
        <end position="374"/>
    </location>
</feature>
<evidence type="ECO:0000313" key="9">
    <source>
        <dbReference type="Proteomes" id="UP001247307"/>
    </source>
</evidence>
<evidence type="ECO:0000256" key="1">
    <source>
        <dbReference type="ARBA" id="ARBA00004429"/>
    </source>
</evidence>
<evidence type="ECO:0000313" key="8">
    <source>
        <dbReference type="EMBL" id="MDR6891466.1"/>
    </source>
</evidence>
<evidence type="ECO:0000256" key="6">
    <source>
        <dbReference type="ARBA" id="ARBA00023136"/>
    </source>
</evidence>
<dbReference type="PANTHER" id="PTHR23513:SF9">
    <property type="entry name" value="ENTEROBACTIN EXPORTER ENTS"/>
    <property type="match status" value="1"/>
</dbReference>
<dbReference type="InterPro" id="IPR011701">
    <property type="entry name" value="MFS"/>
</dbReference>
<feature type="transmembrane region" description="Helical" evidence="7">
    <location>
        <begin position="153"/>
        <end position="169"/>
    </location>
</feature>
<keyword evidence="2" id="KW-0813">Transport</keyword>
<feature type="transmembrane region" description="Helical" evidence="7">
    <location>
        <begin position="175"/>
        <end position="193"/>
    </location>
</feature>
<feature type="transmembrane region" description="Helical" evidence="7">
    <location>
        <begin position="50"/>
        <end position="72"/>
    </location>
</feature>
<evidence type="ECO:0000256" key="2">
    <source>
        <dbReference type="ARBA" id="ARBA00022448"/>
    </source>
</evidence>
<dbReference type="EMBL" id="JAVDUI010000001">
    <property type="protein sequence ID" value="MDR6891466.1"/>
    <property type="molecule type" value="Genomic_DNA"/>
</dbReference>
<dbReference type="AlphaFoldDB" id="A0AAE3YGP1"/>
<dbReference type="Gene3D" id="1.20.1250.20">
    <property type="entry name" value="MFS general substrate transporter like domains"/>
    <property type="match status" value="1"/>
</dbReference>
<dbReference type="PANTHER" id="PTHR23513">
    <property type="entry name" value="INTEGRAL MEMBRANE EFFLUX PROTEIN-RELATED"/>
    <property type="match status" value="1"/>
</dbReference>
<feature type="transmembrane region" description="Helical" evidence="7">
    <location>
        <begin position="15"/>
        <end position="38"/>
    </location>
</feature>
<dbReference type="Proteomes" id="UP001247307">
    <property type="component" value="Unassembled WGS sequence"/>
</dbReference>
<feature type="transmembrane region" description="Helical" evidence="7">
    <location>
        <begin position="84"/>
        <end position="107"/>
    </location>
</feature>
<dbReference type="InterPro" id="IPR036259">
    <property type="entry name" value="MFS_trans_sf"/>
</dbReference>
<name>A0AAE3YGP1_9MICC</name>
<dbReference type="SUPFAM" id="SSF103473">
    <property type="entry name" value="MFS general substrate transporter"/>
    <property type="match status" value="1"/>
</dbReference>
<evidence type="ECO:0000256" key="4">
    <source>
        <dbReference type="ARBA" id="ARBA00022692"/>
    </source>
</evidence>